<dbReference type="EMBL" id="KZ819361">
    <property type="protein sequence ID" value="PWN44404.1"/>
    <property type="molecule type" value="Genomic_DNA"/>
</dbReference>
<evidence type="ECO:0000313" key="12">
    <source>
        <dbReference type="EMBL" id="PWN44404.1"/>
    </source>
</evidence>
<feature type="disulfide bond" evidence="8">
    <location>
        <begin position="565"/>
        <end position="594"/>
    </location>
</feature>
<evidence type="ECO:0000256" key="7">
    <source>
        <dbReference type="PIRSR" id="PIRSR601382-2"/>
    </source>
</evidence>
<keyword evidence="11" id="KW-0472">Membrane</keyword>
<feature type="active site" evidence="6">
    <location>
        <position position="656"/>
    </location>
</feature>
<comment type="pathway">
    <text evidence="2">Protein modification; protein glycosylation.</text>
</comment>
<feature type="active site" evidence="6">
    <location>
        <position position="498"/>
    </location>
</feature>
<reference evidence="12 13" key="1">
    <citation type="journal article" date="2018" name="Mol. Biol. Evol.">
        <title>Broad Genomic Sampling Reveals a Smut Pathogenic Ancestry of the Fungal Clade Ustilaginomycotina.</title>
        <authorList>
            <person name="Kijpornyongpan T."/>
            <person name="Mondo S.J."/>
            <person name="Barry K."/>
            <person name="Sandor L."/>
            <person name="Lee J."/>
            <person name="Lipzen A."/>
            <person name="Pangilinan J."/>
            <person name="LaButti K."/>
            <person name="Hainaut M."/>
            <person name="Henrissat B."/>
            <person name="Grigoriev I.V."/>
            <person name="Spatafora J.W."/>
            <person name="Aime M.C."/>
        </authorList>
    </citation>
    <scope>NUCLEOTIDE SEQUENCE [LARGE SCALE GENOMIC DNA]</scope>
    <source>
        <strain evidence="12 13">MCA 4658</strain>
    </source>
</reference>
<dbReference type="InParanoid" id="A0A316W4C8"/>
<comment type="similarity">
    <text evidence="3 9">Belongs to the glycosyl hydrolase 47 family.</text>
</comment>
<evidence type="ECO:0000256" key="10">
    <source>
        <dbReference type="SAM" id="MobiDB-lite"/>
    </source>
</evidence>
<dbReference type="GeneID" id="37036987"/>
<evidence type="ECO:0000256" key="2">
    <source>
        <dbReference type="ARBA" id="ARBA00004922"/>
    </source>
</evidence>
<organism evidence="12 13">
    <name type="scientific">Ceraceosorus guamensis</name>
    <dbReference type="NCBI Taxonomy" id="1522189"/>
    <lineage>
        <taxon>Eukaryota</taxon>
        <taxon>Fungi</taxon>
        <taxon>Dikarya</taxon>
        <taxon>Basidiomycota</taxon>
        <taxon>Ustilaginomycotina</taxon>
        <taxon>Exobasidiomycetes</taxon>
        <taxon>Ceraceosorales</taxon>
        <taxon>Ceraceosoraceae</taxon>
        <taxon>Ceraceosorus</taxon>
    </lineage>
</organism>
<dbReference type="SUPFAM" id="SSF48225">
    <property type="entry name" value="Seven-hairpin glycosidases"/>
    <property type="match status" value="1"/>
</dbReference>
<name>A0A316W4C8_9BASI</name>
<evidence type="ECO:0000256" key="6">
    <source>
        <dbReference type="PIRSR" id="PIRSR601382-1"/>
    </source>
</evidence>
<feature type="region of interest" description="Disordered" evidence="10">
    <location>
        <begin position="73"/>
        <end position="103"/>
    </location>
</feature>
<keyword evidence="4 9" id="KW-0378">Hydrolase</keyword>
<dbReference type="PANTHER" id="PTHR11742:SF103">
    <property type="entry name" value="ENDOPLASMIC RETICULUM MANNOSIDASE MNL2-RELATED"/>
    <property type="match status" value="1"/>
</dbReference>
<feature type="active site" description="Proton donor" evidence="6">
    <location>
        <position position="608"/>
    </location>
</feature>
<evidence type="ECO:0000256" key="9">
    <source>
        <dbReference type="RuleBase" id="RU361193"/>
    </source>
</evidence>
<dbReference type="GO" id="GO:0005509">
    <property type="term" value="F:calcium ion binding"/>
    <property type="evidence" value="ECO:0007669"/>
    <property type="project" value="InterPro"/>
</dbReference>
<feature type="region of interest" description="Disordered" evidence="10">
    <location>
        <begin position="1058"/>
        <end position="1096"/>
    </location>
</feature>
<keyword evidence="11" id="KW-0812">Transmembrane</keyword>
<dbReference type="EC" id="3.2.1.-" evidence="9"/>
<keyword evidence="7" id="KW-0106">Calcium</keyword>
<evidence type="ECO:0000256" key="8">
    <source>
        <dbReference type="PIRSR" id="PIRSR601382-3"/>
    </source>
</evidence>
<keyword evidence="7" id="KW-0479">Metal-binding</keyword>
<feature type="binding site" evidence="7">
    <location>
        <position position="742"/>
    </location>
    <ligand>
        <name>Ca(2+)</name>
        <dbReference type="ChEBI" id="CHEBI:29108"/>
    </ligand>
</feature>
<gene>
    <name evidence="12" type="ORF">IE81DRAFT_328762</name>
</gene>
<evidence type="ECO:0000313" key="13">
    <source>
        <dbReference type="Proteomes" id="UP000245783"/>
    </source>
</evidence>
<keyword evidence="5 8" id="KW-1015">Disulfide bond</keyword>
<keyword evidence="11" id="KW-1133">Transmembrane helix</keyword>
<dbReference type="Pfam" id="PF01532">
    <property type="entry name" value="Glyco_hydro_47"/>
    <property type="match status" value="1"/>
</dbReference>
<keyword evidence="13" id="KW-1185">Reference proteome</keyword>
<dbReference type="Proteomes" id="UP000245783">
    <property type="component" value="Unassembled WGS sequence"/>
</dbReference>
<dbReference type="InterPro" id="IPR036026">
    <property type="entry name" value="Seven-hairpin_glycosidases"/>
</dbReference>
<accession>A0A316W4C8</accession>
<dbReference type="GO" id="GO:0004571">
    <property type="term" value="F:mannosyl-oligosaccharide 1,2-alpha-mannosidase activity"/>
    <property type="evidence" value="ECO:0007669"/>
    <property type="project" value="InterPro"/>
</dbReference>
<dbReference type="RefSeq" id="XP_025371564.1">
    <property type="nucleotide sequence ID" value="XM_025515117.1"/>
</dbReference>
<dbReference type="Gene3D" id="1.50.10.10">
    <property type="match status" value="1"/>
</dbReference>
<protein>
    <recommendedName>
        <fullName evidence="9">alpha-1,2-Mannosidase</fullName>
        <ecNumber evidence="9">3.2.1.-</ecNumber>
    </recommendedName>
</protein>
<evidence type="ECO:0000256" key="5">
    <source>
        <dbReference type="ARBA" id="ARBA00023157"/>
    </source>
</evidence>
<dbReference type="InterPro" id="IPR001382">
    <property type="entry name" value="Glyco_hydro_47"/>
</dbReference>
<feature type="compositionally biased region" description="Polar residues" evidence="10">
    <location>
        <begin position="186"/>
        <end position="199"/>
    </location>
</feature>
<dbReference type="PANTHER" id="PTHR11742">
    <property type="entry name" value="MANNOSYL-OLIGOSACCHARIDE ALPHA-1,2-MANNOSIDASE-RELATED"/>
    <property type="match status" value="1"/>
</dbReference>
<comment type="cofactor">
    <cofactor evidence="1 7">
        <name>Ca(2+)</name>
        <dbReference type="ChEBI" id="CHEBI:29108"/>
    </cofactor>
</comment>
<dbReference type="OrthoDB" id="8118055at2759"/>
<proteinExistence type="inferred from homology"/>
<keyword evidence="9 12" id="KW-0326">Glycosidase</keyword>
<dbReference type="GO" id="GO:0005975">
    <property type="term" value="P:carbohydrate metabolic process"/>
    <property type="evidence" value="ECO:0007669"/>
    <property type="project" value="InterPro"/>
</dbReference>
<dbReference type="InterPro" id="IPR050749">
    <property type="entry name" value="Glycosyl_Hydrolase_47"/>
</dbReference>
<feature type="active site" description="Proton donor" evidence="6">
    <location>
        <position position="365"/>
    </location>
</feature>
<dbReference type="GO" id="GO:0005783">
    <property type="term" value="C:endoplasmic reticulum"/>
    <property type="evidence" value="ECO:0007669"/>
    <property type="project" value="TreeGrafter"/>
</dbReference>
<dbReference type="GO" id="GO:0036503">
    <property type="term" value="P:ERAD pathway"/>
    <property type="evidence" value="ECO:0007669"/>
    <property type="project" value="UniProtKB-ARBA"/>
</dbReference>
<sequence length="1096" mass="120183">MLTSRQSYLPVPGSATPGASNLISRLIPRRRSLLCTIILVFFFANVFLWGPDFAGEERMQRWGVDHWSDSMRPWLGHKPPPGSGKEVGFPSDPVEDGSSAPISPLIVDDLGGLPPSAESDKLYLESSAFPPQLASTFTATEYPAGSNPHRGEIAAHLLSVLEARSKAERKRPPHPGKAPWEPTGDVWNTWNRPDNGSRSTRADAMRPAQQGLDVDWRVGPFAGWRPPLAELTSFLDSKLGIKPLPRVQHTFQAPHRHSGGDNDEARETLIAERQKLVKAAFLHAWEGYKTYAWGHDELKPVSKKPNDNFNGWGATIVDALGTLLIMDLPEEYDLARQHVRDIDFGLVGGSRSAYGSSDGRVPVFETSIRYLGGLLSAYDLSGDELMLDRAEELAQLLSPAFETHSGVPIGRLRFGEPPSHSAGSSAILAEAGSMLLEYTRLWQVTGNRTYFDKVQRTTDWLDRNMTKGADRLGSLLPTTLFPESKNSYGSYSFGGMADSYYEYLIKEHQLLGGALQYGRMYAETIDDARKHLMRSIGAVPAASSLLTIGISNGHSYTPKLEHLACFSGGMLGLGSRLLGRERDLANGRRFTETCWWSYNATATGIGPEELVFYSDSDPDRFEFIWEKDGTSRRGKPRGSPMVGVRHMSTDYRNRPEVIESVLYMWRITGDPIWQERGWQMFSSWVTHCMTDAGFSSIYNVNAVPTQKTDSMESFMFAEVAKYYYLLFSPPDLISLDDYVFTTEAHPLLLPKRGSWGVPGNGPRKHWDPAAAHVPTKESGLYSGGEGGHVGGLTFNQKTIIAENFRMQEEAEQRKAEALAAAAAANNDRARAPPVGRALDSGSDAATSIGAAIRKLLSSAVNSAISTAPGLSGTATEQPPSGYGHVKPIGKEGSAMLALLEGEEGNVERWATLHGSSQAHDPAKILIPSSSLRLHEPQPVVDDDGDDGAQIVQAAEQKAHHEPHVDKHGFPWGHPGAKTSAEAVRFAELIASERTQRANLVSAIRSLQGMSRSVGRKEEMVQPIPEVDDHAQCRVGEQPSADEQEQWVIVDQYGDPLLEVDLSETPRDKHPSAPAGEVAPPLHEVAKRDTTTYQSSE</sequence>
<dbReference type="GO" id="GO:0016020">
    <property type="term" value="C:membrane"/>
    <property type="evidence" value="ECO:0007669"/>
    <property type="project" value="InterPro"/>
</dbReference>
<evidence type="ECO:0000256" key="3">
    <source>
        <dbReference type="ARBA" id="ARBA00007658"/>
    </source>
</evidence>
<evidence type="ECO:0000256" key="11">
    <source>
        <dbReference type="SAM" id="Phobius"/>
    </source>
</evidence>
<dbReference type="PRINTS" id="PR00747">
    <property type="entry name" value="GLYHDRLASE47"/>
</dbReference>
<dbReference type="InterPro" id="IPR012341">
    <property type="entry name" value="6hp_glycosidase-like_sf"/>
</dbReference>
<feature type="transmembrane region" description="Helical" evidence="11">
    <location>
        <begin position="32"/>
        <end position="50"/>
    </location>
</feature>
<dbReference type="STRING" id="1522189.A0A316W4C8"/>
<feature type="region of interest" description="Disordered" evidence="10">
    <location>
        <begin position="167"/>
        <end position="205"/>
    </location>
</feature>
<evidence type="ECO:0000256" key="4">
    <source>
        <dbReference type="ARBA" id="ARBA00022801"/>
    </source>
</evidence>
<dbReference type="AlphaFoldDB" id="A0A316W4C8"/>
<evidence type="ECO:0000256" key="1">
    <source>
        <dbReference type="ARBA" id="ARBA00001913"/>
    </source>
</evidence>